<organism evidence="10 11">
    <name type="scientific">Symbiodinium microadriaticum</name>
    <name type="common">Dinoflagellate</name>
    <name type="synonym">Zooxanthella microadriatica</name>
    <dbReference type="NCBI Taxonomy" id="2951"/>
    <lineage>
        <taxon>Eukaryota</taxon>
        <taxon>Sar</taxon>
        <taxon>Alveolata</taxon>
        <taxon>Dinophyceae</taxon>
        <taxon>Suessiales</taxon>
        <taxon>Symbiodiniaceae</taxon>
        <taxon>Symbiodinium</taxon>
    </lineage>
</organism>
<keyword evidence="2 7" id="KW-0808">Transferase</keyword>
<dbReference type="EMBL" id="LSRX01000232">
    <property type="protein sequence ID" value="OLQ03606.1"/>
    <property type="molecule type" value="Genomic_DNA"/>
</dbReference>
<sequence length="543" mass="61910">MEQETGTFMFMALDSRGDERLLIFSTYAGTKTGIGGRRHAERLVNEMIDEKLRNDMDRRGRGDARGRSRSDSRRPSPRRRRSSRSRSWSPAQRQRGMRSWAYPPDHPLPRFSSSNQGTYAAKHGYSHVRIRKMPAFHCEVLWAQLVEFLVREGRLDQLLEAEITTMSMQEARSLSVRDMMDLGQRPETLAALLNEELPVRYARRISMLEALPEWQGKDSIRHVREMYIKSFKELRFCSAEGMSESGLRLTLAKIKRRHTRTNLLVQSFKEYLQQEQLTETQINDWLDQFFKLRISTNLLISQFLEIANDASQGSEADASFDPYQSFISTKCDPLKIAEHAANVIQDLCHEWYGSAPKIIVTDAGAVPFTFVPRYMFYILSELLKNAVRATVEQHSFTGCSEMVPITLVVCTGRGVTSVRISDTGGGIPVDRLPRVWSYLYTTAQPQDVPITRESVDAPTRLRHVEMSMQPGHSLLDQDEDTSQEHRILLRSPLAGLGCGLPLSRLYAEYLGGRLKLQTLPRYGTDVFVYLNSVGNCAEMLNAI</sequence>
<feature type="compositionally biased region" description="Basic and acidic residues" evidence="8">
    <location>
        <begin position="53"/>
        <end position="74"/>
    </location>
</feature>
<dbReference type="InterPro" id="IPR003594">
    <property type="entry name" value="HATPase_dom"/>
</dbReference>
<feature type="compositionally biased region" description="Basic residues" evidence="8">
    <location>
        <begin position="75"/>
        <end position="84"/>
    </location>
</feature>
<comment type="subcellular location">
    <subcellularLocation>
        <location evidence="7">Mitochondrion matrix</location>
    </subcellularLocation>
</comment>
<evidence type="ECO:0000256" key="7">
    <source>
        <dbReference type="RuleBase" id="RU366032"/>
    </source>
</evidence>
<evidence type="ECO:0000313" key="10">
    <source>
        <dbReference type="EMBL" id="OLQ03606.1"/>
    </source>
</evidence>
<dbReference type="OrthoDB" id="241648at2759"/>
<dbReference type="InterPro" id="IPR039028">
    <property type="entry name" value="BCKD/PDK"/>
</dbReference>
<dbReference type="Pfam" id="PF02518">
    <property type="entry name" value="HATPase_c"/>
    <property type="match status" value="1"/>
</dbReference>
<evidence type="ECO:0000256" key="4">
    <source>
        <dbReference type="ARBA" id="ARBA00022777"/>
    </source>
</evidence>
<keyword evidence="10" id="KW-0670">Pyruvate</keyword>
<dbReference type="SUPFAM" id="SSF55874">
    <property type="entry name" value="ATPase domain of HSP90 chaperone/DNA topoisomerase II/histidine kinase"/>
    <property type="match status" value="1"/>
</dbReference>
<keyword evidence="5 7" id="KW-0067">ATP-binding</keyword>
<feature type="compositionally biased region" description="Low complexity" evidence="8">
    <location>
        <begin position="85"/>
        <end position="94"/>
    </location>
</feature>
<dbReference type="SMART" id="SM00387">
    <property type="entry name" value="HATPase_c"/>
    <property type="match status" value="1"/>
</dbReference>
<dbReference type="Gene3D" id="1.20.140.20">
    <property type="entry name" value="Alpha-ketoacid/pyruvate dehydrogenase kinase, N-terminal domain"/>
    <property type="match status" value="1"/>
</dbReference>
<keyword evidence="6 7" id="KW-0496">Mitochondrion</keyword>
<evidence type="ECO:0000256" key="3">
    <source>
        <dbReference type="ARBA" id="ARBA00022741"/>
    </source>
</evidence>
<name>A0A1Q9E862_SYMMI</name>
<evidence type="ECO:0000259" key="9">
    <source>
        <dbReference type="SMART" id="SM00387"/>
    </source>
</evidence>
<dbReference type="GO" id="GO:0005524">
    <property type="term" value="F:ATP binding"/>
    <property type="evidence" value="ECO:0007669"/>
    <property type="project" value="UniProtKB-UniRule"/>
</dbReference>
<dbReference type="OMA" id="DMSRNAP"/>
<evidence type="ECO:0000256" key="8">
    <source>
        <dbReference type="SAM" id="MobiDB-lite"/>
    </source>
</evidence>
<dbReference type="InterPro" id="IPR036784">
    <property type="entry name" value="AK/P_DHK_N_sf"/>
</dbReference>
<proteinExistence type="inferred from homology"/>
<keyword evidence="4 7" id="KW-0418">Kinase</keyword>
<keyword evidence="3 7" id="KW-0547">Nucleotide-binding</keyword>
<evidence type="ECO:0000313" key="11">
    <source>
        <dbReference type="Proteomes" id="UP000186817"/>
    </source>
</evidence>
<accession>A0A1Q9E862</accession>
<dbReference type="Proteomes" id="UP000186817">
    <property type="component" value="Unassembled WGS sequence"/>
</dbReference>
<evidence type="ECO:0000256" key="2">
    <source>
        <dbReference type="ARBA" id="ARBA00022679"/>
    </source>
</evidence>
<keyword evidence="11" id="KW-1185">Reference proteome</keyword>
<evidence type="ECO:0000256" key="5">
    <source>
        <dbReference type="ARBA" id="ARBA00022840"/>
    </source>
</evidence>
<comment type="caution">
    <text evidence="10">The sequence shown here is derived from an EMBL/GenBank/DDBJ whole genome shotgun (WGS) entry which is preliminary data.</text>
</comment>
<dbReference type="InterPro" id="IPR036890">
    <property type="entry name" value="HATPase_C_sf"/>
</dbReference>
<reference evidence="10 11" key="1">
    <citation type="submission" date="2016-02" db="EMBL/GenBank/DDBJ databases">
        <title>Genome analysis of coral dinoflagellate symbionts highlights evolutionary adaptations to a symbiotic lifestyle.</title>
        <authorList>
            <person name="Aranda M."/>
            <person name="Li Y."/>
            <person name="Liew Y.J."/>
            <person name="Baumgarten S."/>
            <person name="Simakov O."/>
            <person name="Wilson M."/>
            <person name="Piel J."/>
            <person name="Ashoor H."/>
            <person name="Bougouffa S."/>
            <person name="Bajic V.B."/>
            <person name="Ryu T."/>
            <person name="Ravasi T."/>
            <person name="Bayer T."/>
            <person name="Micklem G."/>
            <person name="Kim H."/>
            <person name="Bhak J."/>
            <person name="Lajeunesse T.C."/>
            <person name="Voolstra C.R."/>
        </authorList>
    </citation>
    <scope>NUCLEOTIDE SEQUENCE [LARGE SCALE GENOMIC DNA]</scope>
    <source>
        <strain evidence="10 11">CCMP2467</strain>
    </source>
</reference>
<dbReference type="GO" id="GO:0010906">
    <property type="term" value="P:regulation of glucose metabolic process"/>
    <property type="evidence" value="ECO:0007669"/>
    <property type="project" value="TreeGrafter"/>
</dbReference>
<gene>
    <name evidence="10" type="primary">PDK</name>
    <name evidence="10" type="ORF">AK812_SmicGene13439</name>
</gene>
<evidence type="ECO:0000256" key="6">
    <source>
        <dbReference type="ARBA" id="ARBA00023128"/>
    </source>
</evidence>
<feature type="domain" description="Histidine kinase/HSP90-like ATPase" evidence="9">
    <location>
        <begin position="370"/>
        <end position="534"/>
    </location>
</feature>
<feature type="region of interest" description="Disordered" evidence="8">
    <location>
        <begin position="53"/>
        <end position="115"/>
    </location>
</feature>
<dbReference type="Pfam" id="PF10436">
    <property type="entry name" value="BCDHK_Adom3"/>
    <property type="match status" value="1"/>
</dbReference>
<dbReference type="EC" id="2.7.11.-" evidence="7"/>
<comment type="similarity">
    <text evidence="1 7">Belongs to the PDK/BCKDK protein kinase family.</text>
</comment>
<dbReference type="PANTHER" id="PTHR11947">
    <property type="entry name" value="PYRUVATE DEHYDROGENASE KINASE"/>
    <property type="match status" value="1"/>
</dbReference>
<evidence type="ECO:0000256" key="1">
    <source>
        <dbReference type="ARBA" id="ARBA00006155"/>
    </source>
</evidence>
<dbReference type="InterPro" id="IPR018955">
    <property type="entry name" value="BCDHK/PDK_N"/>
</dbReference>
<dbReference type="SUPFAM" id="SSF69012">
    <property type="entry name" value="alpha-ketoacid dehydrogenase kinase, N-terminal domain"/>
    <property type="match status" value="1"/>
</dbReference>
<dbReference type="Gene3D" id="3.30.565.10">
    <property type="entry name" value="Histidine kinase-like ATPase, C-terminal domain"/>
    <property type="match status" value="1"/>
</dbReference>
<protein>
    <recommendedName>
        <fullName evidence="7">Protein-serine/threonine kinase</fullName>
        <ecNumber evidence="7">2.7.11.-</ecNumber>
    </recommendedName>
</protein>
<dbReference type="AlphaFoldDB" id="A0A1Q9E862"/>
<dbReference type="GO" id="GO:0005759">
    <property type="term" value="C:mitochondrial matrix"/>
    <property type="evidence" value="ECO:0007669"/>
    <property type="project" value="UniProtKB-SubCell"/>
</dbReference>
<dbReference type="GO" id="GO:0004740">
    <property type="term" value="F:pyruvate dehydrogenase (acetyl-transferring) kinase activity"/>
    <property type="evidence" value="ECO:0007669"/>
    <property type="project" value="TreeGrafter"/>
</dbReference>